<proteinExistence type="predicted"/>
<dbReference type="GO" id="GO:1990841">
    <property type="term" value="F:promoter-specific chromatin binding"/>
    <property type="evidence" value="ECO:0007669"/>
    <property type="project" value="TreeGrafter"/>
</dbReference>
<dbReference type="OrthoDB" id="1305878at2759"/>
<evidence type="ECO:0000313" key="2">
    <source>
        <dbReference type="EMBL" id="KAJ7371933.1"/>
    </source>
</evidence>
<dbReference type="PANTHER" id="PTHR10825">
    <property type="entry name" value="RING FINGER DOMAIN-CONTAINING, POLYCOMB GROUP COMPONENT"/>
    <property type="match status" value="1"/>
</dbReference>
<dbReference type="EMBL" id="MU826840">
    <property type="protein sequence ID" value="KAJ7371933.1"/>
    <property type="molecule type" value="Genomic_DNA"/>
</dbReference>
<evidence type="ECO:0000259" key="1">
    <source>
        <dbReference type="Pfam" id="PF16207"/>
    </source>
</evidence>
<dbReference type="PANTHER" id="PTHR10825:SF29">
    <property type="entry name" value="POLYCOMB GROUP RING FINGER PROTEIN 1"/>
    <property type="match status" value="1"/>
</dbReference>
<keyword evidence="3" id="KW-1185">Reference proteome</keyword>
<dbReference type="Pfam" id="PF16207">
    <property type="entry name" value="RAWUL"/>
    <property type="match status" value="1"/>
</dbReference>
<dbReference type="AlphaFoldDB" id="A0A9W9Z1F9"/>
<comment type="caution">
    <text evidence="2">The sequence shown here is derived from an EMBL/GenBank/DDBJ whole genome shotgun (WGS) entry which is preliminary data.</text>
</comment>
<dbReference type="GO" id="GO:0035102">
    <property type="term" value="C:PRC1 complex"/>
    <property type="evidence" value="ECO:0007669"/>
    <property type="project" value="TreeGrafter"/>
</dbReference>
<dbReference type="GO" id="GO:0000122">
    <property type="term" value="P:negative regulation of transcription by RNA polymerase II"/>
    <property type="evidence" value="ECO:0007669"/>
    <property type="project" value="TreeGrafter"/>
</dbReference>
<dbReference type="Gene3D" id="3.10.20.90">
    <property type="entry name" value="Phosphatidylinositol 3-kinase Catalytic Subunit, Chain A, domain 1"/>
    <property type="match status" value="1"/>
</dbReference>
<protein>
    <recommendedName>
        <fullName evidence="1">RAWUL domain-containing protein</fullName>
    </recommendedName>
</protein>
<reference evidence="2" key="1">
    <citation type="submission" date="2023-01" db="EMBL/GenBank/DDBJ databases">
        <title>Genome assembly of the deep-sea coral Lophelia pertusa.</title>
        <authorList>
            <person name="Herrera S."/>
            <person name="Cordes E."/>
        </authorList>
    </citation>
    <scope>NUCLEOTIDE SEQUENCE</scope>
    <source>
        <strain evidence="2">USNM1676648</strain>
        <tissue evidence="2">Polyp</tissue>
    </source>
</reference>
<evidence type="ECO:0000313" key="3">
    <source>
        <dbReference type="Proteomes" id="UP001163046"/>
    </source>
</evidence>
<accession>A0A9W9Z1F9</accession>
<dbReference type="InterPro" id="IPR032443">
    <property type="entry name" value="RAWUL"/>
</dbReference>
<dbReference type="Proteomes" id="UP001163046">
    <property type="component" value="Unassembled WGS sequence"/>
</dbReference>
<feature type="domain" description="RAWUL" evidence="1">
    <location>
        <begin position="84"/>
        <end position="134"/>
    </location>
</feature>
<gene>
    <name evidence="2" type="ORF">OS493_022031</name>
</gene>
<organism evidence="2 3">
    <name type="scientific">Desmophyllum pertusum</name>
    <dbReference type="NCBI Taxonomy" id="174260"/>
    <lineage>
        <taxon>Eukaryota</taxon>
        <taxon>Metazoa</taxon>
        <taxon>Cnidaria</taxon>
        <taxon>Anthozoa</taxon>
        <taxon>Hexacorallia</taxon>
        <taxon>Scleractinia</taxon>
        <taxon>Caryophylliina</taxon>
        <taxon>Caryophylliidae</taxon>
        <taxon>Desmophyllum</taxon>
    </lineage>
</organism>
<name>A0A9W9Z1F9_9CNID</name>
<sequence>MCVLCGGYLVDATTIVECLHSYLIALSKKLSSNLCQAFTRMRKGAANEMKDEKEVEMEDPVCITLESTDERGTGWKIRSSRLVYLRCPSAVTVNVLKKFLITKFAIPNTHQAEVIRCDEILDGHLTMREVSRIYGLYAKSFVDLEYAFLEVKAEEAREAS</sequence>